<accession>A0A1T5GP11</accession>
<dbReference type="PROSITE" id="PS51257">
    <property type="entry name" value="PROKAR_LIPOPROTEIN"/>
    <property type="match status" value="1"/>
</dbReference>
<protein>
    <recommendedName>
        <fullName evidence="3">Cell surface protein</fullName>
    </recommendedName>
</protein>
<evidence type="ECO:0000313" key="1">
    <source>
        <dbReference type="EMBL" id="SKC10156.1"/>
    </source>
</evidence>
<organism evidence="1 2">
    <name type="scientific">Soonwooa buanensis</name>
    <dbReference type="NCBI Taxonomy" id="619805"/>
    <lineage>
        <taxon>Bacteria</taxon>
        <taxon>Pseudomonadati</taxon>
        <taxon>Bacteroidota</taxon>
        <taxon>Flavobacteriia</taxon>
        <taxon>Flavobacteriales</taxon>
        <taxon>Weeksellaceae</taxon>
        <taxon>Chryseobacterium group</taxon>
        <taxon>Soonwooa</taxon>
    </lineage>
</organism>
<keyword evidence="2" id="KW-1185">Reference proteome</keyword>
<evidence type="ECO:0000313" key="2">
    <source>
        <dbReference type="Proteomes" id="UP000191112"/>
    </source>
</evidence>
<name>A0A1T5GP11_9FLAO</name>
<gene>
    <name evidence="1" type="ORF">SAMN05660477_03017</name>
</gene>
<dbReference type="AlphaFoldDB" id="A0A1T5GP11"/>
<dbReference type="RefSeq" id="WP_144038402.1">
    <property type="nucleotide sequence ID" value="NZ_FUYZ01000014.1"/>
</dbReference>
<reference evidence="1 2" key="1">
    <citation type="submission" date="2017-02" db="EMBL/GenBank/DDBJ databases">
        <authorList>
            <person name="Peterson S.W."/>
        </authorList>
    </citation>
    <scope>NUCLEOTIDE SEQUENCE [LARGE SCALE GENOMIC DNA]</scope>
    <source>
        <strain evidence="1 2">DSM 22323</strain>
    </source>
</reference>
<sequence>MKKNSIKILTLGFASSLLIGLVACKSDREEVDSGGSLPGKTLDDQYSVSRYRVLDIDSKLGLDSKLTWSISAKKIVDNKEVVYDSIIAKDVPKLEFISRYAKNYALTLTAETNGVSKKYTSQIIVNKEVKAYSKYIADVFDYRPAVGQFINEIPEYATGDTQDKMIKKAKESLVGGNSTMVTLGGFGGYVVFGFDHTIPNYDGRDFKILGNAFWGNEAIEERAGSCEPGIIMVAYDRNKNGKPDEDEWYEIAGSEYFKDTTIRNYEITYFKPDENKEPVPGAEFWQTDTQYIKWQDNQGVSGFKTRNTFHAQSYYPLWFSEMSYSLKGTRLKDNFYDQSGTGTYWVGKSYAYGYADNAPNNDDASNIDISWAIDKYGNYVKLPGIDFVKVYTGINQEAGWLGEVSTEVAGAYNLHFK</sequence>
<dbReference type="OrthoDB" id="975810at2"/>
<dbReference type="EMBL" id="FUYZ01000014">
    <property type="protein sequence ID" value="SKC10156.1"/>
    <property type="molecule type" value="Genomic_DNA"/>
</dbReference>
<dbReference type="STRING" id="619805.SAMN05660477_03017"/>
<evidence type="ECO:0008006" key="3">
    <source>
        <dbReference type="Google" id="ProtNLM"/>
    </source>
</evidence>
<proteinExistence type="predicted"/>
<dbReference type="Proteomes" id="UP000191112">
    <property type="component" value="Unassembled WGS sequence"/>
</dbReference>